<dbReference type="Proteomes" id="UP000663870">
    <property type="component" value="Unassembled WGS sequence"/>
</dbReference>
<feature type="coiled-coil region" evidence="1">
    <location>
        <begin position="41"/>
        <end position="75"/>
    </location>
</feature>
<organism evidence="5 6">
    <name type="scientific">Rotaria sordida</name>
    <dbReference type="NCBI Taxonomy" id="392033"/>
    <lineage>
        <taxon>Eukaryota</taxon>
        <taxon>Metazoa</taxon>
        <taxon>Spiralia</taxon>
        <taxon>Gnathifera</taxon>
        <taxon>Rotifera</taxon>
        <taxon>Eurotatoria</taxon>
        <taxon>Bdelloidea</taxon>
        <taxon>Philodinida</taxon>
        <taxon>Philodinidae</taxon>
        <taxon>Rotaria</taxon>
    </lineage>
</organism>
<dbReference type="InterPro" id="IPR045068">
    <property type="entry name" value="BACURD1-3"/>
</dbReference>
<sequence>MSSNRTDEIDNTDSWIPLFDRFNKTIRAEADTLFKHITDSQTNLLNERNSLRKEIELLKKEKQEMTQLLKKYDQIVTLNIGGQLFSTTIETLTKEECLFTKMFSGRFDLREHQGATFIDRDPTHFRILLNYLRTNTLIEPKSAQDRSELLLEAEYYQITSLIKQLKNETITTTMIVVEKLLFDSTLHHPQVVISEDGLSANHDSECVQFLYAKVKNVMWQNGQHYWEITIERGQGCYSSMGVATSSWDTNKRLGDDSFSWTLRLYGQHPSYHHTGLRHDSKSLPYHDLFPNGTRVGILLDLNQGTLEYVVDGVKKGIAFTNLKGHTVTPVFEFCHNTSFRMNHNATAPTN</sequence>
<dbReference type="InterPro" id="IPR001870">
    <property type="entry name" value="B30.2/SPRY"/>
</dbReference>
<dbReference type="InterPro" id="IPR011333">
    <property type="entry name" value="SKP1/BTB/POZ_sf"/>
</dbReference>
<dbReference type="AlphaFoldDB" id="A0A813UUF8"/>
<dbReference type="Pfam" id="PF00622">
    <property type="entry name" value="SPRY"/>
    <property type="match status" value="1"/>
</dbReference>
<dbReference type="Pfam" id="PF02214">
    <property type="entry name" value="BTB_2"/>
    <property type="match status" value="1"/>
</dbReference>
<evidence type="ECO:0000259" key="3">
    <source>
        <dbReference type="PROSITE" id="PS50188"/>
    </source>
</evidence>
<keyword evidence="1" id="KW-0175">Coiled coil</keyword>
<dbReference type="Gene3D" id="2.60.120.920">
    <property type="match status" value="1"/>
</dbReference>
<dbReference type="GO" id="GO:0051260">
    <property type="term" value="P:protein homooligomerization"/>
    <property type="evidence" value="ECO:0007669"/>
    <property type="project" value="InterPro"/>
</dbReference>
<dbReference type="CDD" id="cd11709">
    <property type="entry name" value="SPRY"/>
    <property type="match status" value="1"/>
</dbReference>
<dbReference type="SMART" id="SM00225">
    <property type="entry name" value="BTB"/>
    <property type="match status" value="1"/>
</dbReference>
<feature type="domain" description="B30.2/SPRY" evidence="3">
    <location>
        <begin position="160"/>
        <end position="348"/>
    </location>
</feature>
<dbReference type="PROSITE" id="PS50188">
    <property type="entry name" value="B302_SPRY"/>
    <property type="match status" value="1"/>
</dbReference>
<dbReference type="PANTHER" id="PTHR11145">
    <property type="entry name" value="BTB/POZ DOMAIN-CONTAINING ADAPTER FOR CUL3-MEDIATED RHOA DEGRADATION PROTEIN FAMILY MEMBER"/>
    <property type="match status" value="1"/>
</dbReference>
<dbReference type="InterPro" id="IPR013320">
    <property type="entry name" value="ConA-like_dom_sf"/>
</dbReference>
<proteinExistence type="predicted"/>
<dbReference type="EMBL" id="CAJNOL010000086">
    <property type="protein sequence ID" value="CAF0831841.1"/>
    <property type="molecule type" value="Genomic_DNA"/>
</dbReference>
<dbReference type="EMBL" id="CAJNOH010000055">
    <property type="protein sequence ID" value="CAF0818176.1"/>
    <property type="molecule type" value="Genomic_DNA"/>
</dbReference>
<keyword evidence="6" id="KW-1185">Reference proteome</keyword>
<accession>A0A813UUF8</accession>
<reference evidence="5" key="1">
    <citation type="submission" date="2021-02" db="EMBL/GenBank/DDBJ databases">
        <authorList>
            <person name="Nowell W R."/>
        </authorList>
    </citation>
    <scope>NUCLEOTIDE SEQUENCE</scope>
</reference>
<protein>
    <submittedName>
        <fullName evidence="5">Uncharacterized protein</fullName>
    </submittedName>
</protein>
<dbReference type="InterPro" id="IPR003877">
    <property type="entry name" value="SPRY_dom"/>
</dbReference>
<dbReference type="InterPro" id="IPR003131">
    <property type="entry name" value="T1-type_BTB"/>
</dbReference>
<dbReference type="InterPro" id="IPR043136">
    <property type="entry name" value="B30.2/SPRY_sf"/>
</dbReference>
<evidence type="ECO:0000313" key="5">
    <source>
        <dbReference type="EMBL" id="CAF0831841.1"/>
    </source>
</evidence>
<dbReference type="Gene3D" id="3.30.710.10">
    <property type="entry name" value="Potassium Channel Kv1.1, Chain A"/>
    <property type="match status" value="1"/>
</dbReference>
<dbReference type="PROSITE" id="PS50097">
    <property type="entry name" value="BTB"/>
    <property type="match status" value="1"/>
</dbReference>
<dbReference type="SUPFAM" id="SSF54695">
    <property type="entry name" value="POZ domain"/>
    <property type="match status" value="1"/>
</dbReference>
<gene>
    <name evidence="5" type="ORF">JXQ802_LOCUS5736</name>
    <name evidence="4" type="ORF">PYM288_LOCUS5442</name>
</gene>
<dbReference type="SMART" id="SM00449">
    <property type="entry name" value="SPRY"/>
    <property type="match status" value="1"/>
</dbReference>
<dbReference type="Proteomes" id="UP000663854">
    <property type="component" value="Unassembled WGS sequence"/>
</dbReference>
<comment type="caution">
    <text evidence="5">The sequence shown here is derived from an EMBL/GenBank/DDBJ whole genome shotgun (WGS) entry which is preliminary data.</text>
</comment>
<name>A0A813UUF8_9BILA</name>
<evidence type="ECO:0000259" key="2">
    <source>
        <dbReference type="PROSITE" id="PS50097"/>
    </source>
</evidence>
<evidence type="ECO:0000256" key="1">
    <source>
        <dbReference type="SAM" id="Coils"/>
    </source>
</evidence>
<dbReference type="InterPro" id="IPR000210">
    <property type="entry name" value="BTB/POZ_dom"/>
</dbReference>
<dbReference type="PANTHER" id="PTHR11145:SF8">
    <property type="entry name" value="RE57120P"/>
    <property type="match status" value="1"/>
</dbReference>
<feature type="domain" description="BTB" evidence="2">
    <location>
        <begin position="72"/>
        <end position="141"/>
    </location>
</feature>
<dbReference type="SUPFAM" id="SSF49899">
    <property type="entry name" value="Concanavalin A-like lectins/glucanases"/>
    <property type="match status" value="1"/>
</dbReference>
<evidence type="ECO:0000313" key="6">
    <source>
        <dbReference type="Proteomes" id="UP000663870"/>
    </source>
</evidence>
<evidence type="ECO:0000313" key="4">
    <source>
        <dbReference type="EMBL" id="CAF0818176.1"/>
    </source>
</evidence>